<evidence type="ECO:0000256" key="2">
    <source>
        <dbReference type="ARBA" id="ARBA00012133"/>
    </source>
</evidence>
<dbReference type="GO" id="GO:0007165">
    <property type="term" value="P:signal transduction"/>
    <property type="evidence" value="ECO:0007669"/>
    <property type="project" value="InterPro"/>
</dbReference>
<keyword evidence="7" id="KW-0863">Zinc-finger</keyword>
<evidence type="ECO:0000256" key="6">
    <source>
        <dbReference type="ARBA" id="ARBA00022741"/>
    </source>
</evidence>
<dbReference type="SMART" id="SM00046">
    <property type="entry name" value="DAGKc"/>
    <property type="match status" value="1"/>
</dbReference>
<evidence type="ECO:0000256" key="11">
    <source>
        <dbReference type="SAM" id="Coils"/>
    </source>
</evidence>
<keyword evidence="6" id="KW-0547">Nucleotide-binding</keyword>
<evidence type="ECO:0000256" key="3">
    <source>
        <dbReference type="ARBA" id="ARBA00022679"/>
    </source>
</evidence>
<gene>
    <name evidence="14" type="ORF">DGYR_LOCUS2008</name>
</gene>
<evidence type="ECO:0000256" key="10">
    <source>
        <dbReference type="ARBA" id="ARBA00022840"/>
    </source>
</evidence>
<dbReference type="PANTHER" id="PTHR11255:SF109">
    <property type="entry name" value="DIACYLGLYCEROL KINASE ETA"/>
    <property type="match status" value="1"/>
</dbReference>
<proteinExistence type="inferred from homology"/>
<dbReference type="GO" id="GO:0008270">
    <property type="term" value="F:zinc ion binding"/>
    <property type="evidence" value="ECO:0007669"/>
    <property type="project" value="UniProtKB-KW"/>
</dbReference>
<dbReference type="InterPro" id="IPR046349">
    <property type="entry name" value="C1-like_sf"/>
</dbReference>
<evidence type="ECO:0000256" key="7">
    <source>
        <dbReference type="ARBA" id="ARBA00022771"/>
    </source>
</evidence>
<dbReference type="InterPro" id="IPR001206">
    <property type="entry name" value="Diacylglycerol_kinase_cat_dom"/>
</dbReference>
<dbReference type="EMBL" id="CAJFCJ010000003">
    <property type="protein sequence ID" value="CAD5112950.1"/>
    <property type="molecule type" value="Genomic_DNA"/>
</dbReference>
<organism evidence="14 15">
    <name type="scientific">Dimorphilus gyrociliatus</name>
    <dbReference type="NCBI Taxonomy" id="2664684"/>
    <lineage>
        <taxon>Eukaryota</taxon>
        <taxon>Metazoa</taxon>
        <taxon>Spiralia</taxon>
        <taxon>Lophotrochozoa</taxon>
        <taxon>Annelida</taxon>
        <taxon>Polychaeta</taxon>
        <taxon>Polychaeta incertae sedis</taxon>
        <taxon>Dinophilidae</taxon>
        <taxon>Dimorphilus</taxon>
    </lineage>
</organism>
<comment type="caution">
    <text evidence="14">The sequence shown here is derived from an EMBL/GenBank/DDBJ whole genome shotgun (WGS) entry which is preliminary data.</text>
</comment>
<keyword evidence="15" id="KW-1185">Reference proteome</keyword>
<dbReference type="Proteomes" id="UP000549394">
    <property type="component" value="Unassembled WGS sequence"/>
</dbReference>
<keyword evidence="8" id="KW-0418">Kinase</keyword>
<keyword evidence="11" id="KW-0175">Coiled coil</keyword>
<dbReference type="GO" id="GO:0005737">
    <property type="term" value="C:cytoplasm"/>
    <property type="evidence" value="ECO:0007669"/>
    <property type="project" value="UniProtKB-SubCell"/>
</dbReference>
<dbReference type="SUPFAM" id="SSF57889">
    <property type="entry name" value="Cysteine-rich domain"/>
    <property type="match status" value="1"/>
</dbReference>
<dbReference type="InterPro" id="IPR002219">
    <property type="entry name" value="PKC_DAG/PE"/>
</dbReference>
<evidence type="ECO:0000256" key="8">
    <source>
        <dbReference type="ARBA" id="ARBA00022777"/>
    </source>
</evidence>
<dbReference type="GO" id="GO:0004143">
    <property type="term" value="F:ATP-dependent diacylglycerol kinase activity"/>
    <property type="evidence" value="ECO:0007669"/>
    <property type="project" value="UniProtKB-EC"/>
</dbReference>
<dbReference type="InterPro" id="IPR037607">
    <property type="entry name" value="DGK"/>
</dbReference>
<dbReference type="InterPro" id="IPR017438">
    <property type="entry name" value="ATP-NAD_kinase_N"/>
</dbReference>
<dbReference type="InterPro" id="IPR016064">
    <property type="entry name" value="NAD/diacylglycerol_kinase_sf"/>
</dbReference>
<dbReference type="EC" id="2.7.1.107" evidence="2"/>
<dbReference type="PROSITE" id="PS50146">
    <property type="entry name" value="DAGK"/>
    <property type="match status" value="1"/>
</dbReference>
<dbReference type="Pfam" id="PF00781">
    <property type="entry name" value="DAGK_cat"/>
    <property type="match status" value="1"/>
</dbReference>
<feature type="coiled-coil region" evidence="11">
    <location>
        <begin position="269"/>
        <end position="351"/>
    </location>
</feature>
<evidence type="ECO:0000256" key="4">
    <source>
        <dbReference type="ARBA" id="ARBA00022723"/>
    </source>
</evidence>
<evidence type="ECO:0000313" key="15">
    <source>
        <dbReference type="Proteomes" id="UP000549394"/>
    </source>
</evidence>
<keyword evidence="5" id="KW-0677">Repeat</keyword>
<comment type="similarity">
    <text evidence="1">Belongs to the eukaryotic diacylglycerol kinase family.</text>
</comment>
<evidence type="ECO:0000259" key="13">
    <source>
        <dbReference type="PROSITE" id="PS50146"/>
    </source>
</evidence>
<feature type="domain" description="DAGKc" evidence="13">
    <location>
        <begin position="84"/>
        <end position="220"/>
    </location>
</feature>
<dbReference type="Pfam" id="PF00130">
    <property type="entry name" value="C1_1"/>
    <property type="match status" value="1"/>
</dbReference>
<feature type="domain" description="Phorbol-ester/DAG-type" evidence="12">
    <location>
        <begin position="2"/>
        <end position="53"/>
    </location>
</feature>
<evidence type="ECO:0000256" key="5">
    <source>
        <dbReference type="ARBA" id="ARBA00022737"/>
    </source>
</evidence>
<evidence type="ECO:0000313" key="14">
    <source>
        <dbReference type="EMBL" id="CAD5112950.1"/>
    </source>
</evidence>
<dbReference type="PANTHER" id="PTHR11255">
    <property type="entry name" value="DIACYLGLYCEROL KINASE"/>
    <property type="match status" value="1"/>
</dbReference>
<keyword evidence="9" id="KW-0862">Zinc</keyword>
<dbReference type="PROSITE" id="PS00479">
    <property type="entry name" value="ZF_DAG_PE_1"/>
    <property type="match status" value="1"/>
</dbReference>
<evidence type="ECO:0000259" key="12">
    <source>
        <dbReference type="PROSITE" id="PS50081"/>
    </source>
</evidence>
<dbReference type="AlphaFoldDB" id="A0A7I8VCH5"/>
<evidence type="ECO:0000256" key="1">
    <source>
        <dbReference type="ARBA" id="ARBA00009280"/>
    </source>
</evidence>
<evidence type="ECO:0000256" key="9">
    <source>
        <dbReference type="ARBA" id="ARBA00022833"/>
    </source>
</evidence>
<dbReference type="GO" id="GO:0005886">
    <property type="term" value="C:plasma membrane"/>
    <property type="evidence" value="ECO:0007669"/>
    <property type="project" value="TreeGrafter"/>
</dbReference>
<keyword evidence="10" id="KW-0067">ATP-binding</keyword>
<dbReference type="OrthoDB" id="196165at2759"/>
<dbReference type="SMART" id="SM00109">
    <property type="entry name" value="C1"/>
    <property type="match status" value="1"/>
</dbReference>
<dbReference type="FunFam" id="3.30.60.20:FF:000002">
    <property type="entry name" value="Diacylglycerol kinase"/>
    <property type="match status" value="1"/>
</dbReference>
<dbReference type="PROSITE" id="PS50081">
    <property type="entry name" value="ZF_DAG_PE_2"/>
    <property type="match status" value="1"/>
</dbReference>
<keyword evidence="3" id="KW-0808">Transferase</keyword>
<protein>
    <recommendedName>
        <fullName evidence="2">diacylglycerol kinase (ATP)</fullName>
        <ecNumber evidence="2">2.7.1.107</ecNumber>
    </recommendedName>
</protein>
<name>A0A7I8VCH5_9ANNE</name>
<dbReference type="GO" id="GO:0005524">
    <property type="term" value="F:ATP binding"/>
    <property type="evidence" value="ECO:0007669"/>
    <property type="project" value="UniProtKB-KW"/>
</dbReference>
<keyword evidence="4" id="KW-0479">Metal-binding</keyword>
<sequence>MPHQWLEGNLPVSAKCLVCDKPCGSVLRLQDCKCIWCKATVHTNCKGKLDKVCSMGPCSRLILPPTNISAVDLDEMCKARSSPRLVEPLLVFVNSKSGDNQGVKMYRKFKRILNPAQVFDLIRSGPHCGLRLFQDLPHFRILVCGGDGSIGWVLREIDKKDLINKCQVGVLPLGTGNDLARVLGWGSAFDDEAQLAAFLEKLDHAQIKMLDRWSILTYEGLMPDPRKDSLTDDAITLYEDSVAAHLTKIVQSDNHKTVIMSAKVLCATVKDFVERIAEIEEEEEESSSKCAALQEKLDSLLNTLEAESREVKREKEDLMEKEEEVKRKKLMSRANSLKKAVRELIEHAEKRELYFHSKIIADIFENNGINCKLNICA</sequence>
<reference evidence="14 15" key="1">
    <citation type="submission" date="2020-08" db="EMBL/GenBank/DDBJ databases">
        <authorList>
            <person name="Hejnol A."/>
        </authorList>
    </citation>
    <scope>NUCLEOTIDE SEQUENCE [LARGE SCALE GENOMIC DNA]</scope>
</reference>
<dbReference type="Gene3D" id="3.30.60.20">
    <property type="match status" value="1"/>
</dbReference>
<accession>A0A7I8VCH5</accession>
<dbReference type="Gene3D" id="3.40.50.10330">
    <property type="entry name" value="Probable inorganic polyphosphate/atp-NAD kinase, domain 1"/>
    <property type="match status" value="1"/>
</dbReference>
<dbReference type="SUPFAM" id="SSF111331">
    <property type="entry name" value="NAD kinase/diacylglycerol kinase-like"/>
    <property type="match status" value="1"/>
</dbReference>